<dbReference type="EMBL" id="CP072801">
    <property type="protein sequence ID" value="QTR46642.1"/>
    <property type="molecule type" value="Genomic_DNA"/>
</dbReference>
<gene>
    <name evidence="3" type="ORF">J9253_01400</name>
</gene>
<dbReference type="Proteomes" id="UP000672039">
    <property type="component" value="Chromosome"/>
</dbReference>
<keyword evidence="3" id="KW-0378">Hydrolase</keyword>
<dbReference type="Pfam" id="PF18642">
    <property type="entry name" value="IMPa_helical"/>
    <property type="match status" value="1"/>
</dbReference>
<dbReference type="RefSeq" id="WP_210222972.1">
    <property type="nucleotide sequence ID" value="NZ_CP072801.1"/>
</dbReference>
<dbReference type="EC" id="3.4.24.-" evidence="3"/>
<dbReference type="InterPro" id="IPR035423">
    <property type="entry name" value="M60-like_N"/>
</dbReference>
<protein>
    <submittedName>
        <fullName evidence="3">ImpA family metalloprotease</fullName>
        <ecNumber evidence="3">3.4.24.-</ecNumber>
    </submittedName>
</protein>
<dbReference type="GO" id="GO:0008237">
    <property type="term" value="F:metallopeptidase activity"/>
    <property type="evidence" value="ECO:0007669"/>
    <property type="project" value="UniProtKB-KW"/>
</dbReference>
<evidence type="ECO:0000259" key="2">
    <source>
        <dbReference type="PROSITE" id="PS51723"/>
    </source>
</evidence>
<evidence type="ECO:0000313" key="4">
    <source>
        <dbReference type="Proteomes" id="UP000672039"/>
    </source>
</evidence>
<proteinExistence type="predicted"/>
<dbReference type="Pfam" id="PF13402">
    <property type="entry name" value="Peptidase_M60"/>
    <property type="match status" value="1"/>
</dbReference>
<keyword evidence="3" id="KW-0482">Metalloprotease</keyword>
<sequence>MKISHIFSTLVLLVASCQPAFADVSCEVNVLLQGAYEASSGLMRDDLRSKGYLPITQPYNVPPFNHAGGETLSTAVLAVEGDKAVVDWVLLELHDASSDTVLGSKAVMVQRDGLLANPQTGANTLDFMGVAPGNYRIGIRHRNHLGITSHPVALAQTATVVDFTGVQAGDLTRQVVGDKALLWAGDADANTQIIGGGPGTDVNAVLGQILTEPDNSTQGANYRLNGYFNTDLNLDGVTIFAGPGTDLNLLKSNVLLHPDNLTTSQNYIVKATGEAPVTTTSGVEDTRLEDALRTGDASSVTTKALLDAGIAQAQSEADYCKAELANIYPAGLVQTLFPLRSAYMASTSPHNLPLHAAYNNGAVQVYSWMGSKVNGTRYAVLGTNVFSFTKVNTDLKDNTLNVLRWLLKRAADADVLNEKLTVLVPNYWDRVALNDWLSANSLSHQWTVSVDAALLKSGAFDLYLGDVNRDVTEVQQAFAANKPVLVFNNWYQPNDANLAEFGLLWRWYAEQTVGDFASVAAQCAQSSDASVIQTTLTSLRDGLPDFTYEASDCPDSVGTVKCDLAKVTDAAGHSVEELFNQGATAIRTQLQALDYQGSNLFAQADGSRLLKIAVLLADKYRADIHYPMDKVTTTDTAFYQALFADYGVHYSRPDNVYQADMGDFTTAQTKLNAASTTSKTRTYTPTVFGEWTSTGLYAPPGKTITVRRTDSGTSEAKLRFNFLRESTRLWNDQQYSRPRYMSSPVITLAAGQTYTFSTPYGGPLYVGWMGVDSDATPFTLAFDNVLENPLLQAFDAIDIQSFLNDILLSDSDWVDIKTPYAEIHSLKSYMLKSFARQDGNEANSYTPEDVQAYIEDLNHYLIAGNYAYAGFSGAGLAALDAATSDFCTRFGLSSVMYDGSTRNLCTDAAIHVKPKIQHINADVNAACGALCSGNPFDSYAPIEPLGWGENHEMGHNLQRARLKIYEGRSTEVSNNIFPLHTQWQWTLDQGLSKHPSQTRPANQEAFTILQAARKAGTAADTKHPLWSGTGTYDNAFERLSFYMQLAYSQQSWGVYTKLYLLERIFTDAIKTDAKWDAVKTRLGFGHYTRTDASAISGNDFMYIGASTIAGKDYSAYFAAWGIEVTQAAKDQVAANGVSGQVPALFYYVNKELPAVMPTAADTIPLDGTSVWFDPTP</sequence>
<dbReference type="NCBIfam" id="NF038322">
    <property type="entry name" value="ImpA_fam_HExGH"/>
    <property type="match status" value="1"/>
</dbReference>
<dbReference type="PROSITE" id="PS51723">
    <property type="entry name" value="PEPTIDASE_M60"/>
    <property type="match status" value="1"/>
</dbReference>
<dbReference type="Pfam" id="PF17291">
    <property type="entry name" value="M60-like_N"/>
    <property type="match status" value="1"/>
</dbReference>
<reference evidence="3 4" key="1">
    <citation type="submission" date="2021-04" db="EMBL/GenBank/DDBJ databases">
        <title>Genomics, taxonomy and metabolism of representatives of sulfur bacteria of the genus Thiothrix: Thiothrix fructosivorans QT, Thiothrix unzii A1T and three new species, Thiothrix subterranea sp. nov., Thiothrix litoralis sp. nov. and 'Candidatus Thiothrix anitrata' sp. nov.</title>
        <authorList>
            <person name="Ravin N.V."/>
            <person name="Smolyakov D."/>
            <person name="Rudenko T.S."/>
            <person name="Mardanov A.V."/>
            <person name="Beletsky A.V."/>
            <person name="Markov N.D."/>
            <person name="Fomenkov A.I."/>
            <person name="Roberts R.J."/>
            <person name="Karnachuk O.V."/>
            <person name="Novikov A."/>
            <person name="Grabovich M.Y."/>
        </authorList>
    </citation>
    <scope>NUCLEOTIDE SEQUENCE [LARGE SCALE GENOMIC DNA]</scope>
    <source>
        <strain evidence="3 4">AS</strain>
    </source>
</reference>
<evidence type="ECO:0000256" key="1">
    <source>
        <dbReference type="SAM" id="SignalP"/>
    </source>
</evidence>
<accession>A0ABX7WT11</accession>
<evidence type="ECO:0000313" key="3">
    <source>
        <dbReference type="EMBL" id="QTR46642.1"/>
    </source>
</evidence>
<feature type="signal peptide" evidence="1">
    <location>
        <begin position="1"/>
        <end position="22"/>
    </location>
</feature>
<organism evidence="3 4">
    <name type="scientific">Thiothrix litoralis</name>
    <dbReference type="NCBI Taxonomy" id="2891210"/>
    <lineage>
        <taxon>Bacteria</taxon>
        <taxon>Pseudomonadati</taxon>
        <taxon>Pseudomonadota</taxon>
        <taxon>Gammaproteobacteria</taxon>
        <taxon>Thiotrichales</taxon>
        <taxon>Thiotrichaceae</taxon>
        <taxon>Thiothrix</taxon>
    </lineage>
</organism>
<dbReference type="InterPro" id="IPR031161">
    <property type="entry name" value="Peptidase_M60_dom"/>
</dbReference>
<feature type="chain" id="PRO_5046877690" evidence="1">
    <location>
        <begin position="23"/>
        <end position="1176"/>
    </location>
</feature>
<keyword evidence="4" id="KW-1185">Reference proteome</keyword>
<keyword evidence="1" id="KW-0732">Signal</keyword>
<dbReference type="InterPro" id="IPR041549">
    <property type="entry name" value="IMPa_helical"/>
</dbReference>
<dbReference type="Gene3D" id="1.10.390.30">
    <property type="entry name" value="Peptidase M60, enhancin-like domain 3"/>
    <property type="match status" value="1"/>
</dbReference>
<dbReference type="InterPro" id="IPR042279">
    <property type="entry name" value="Pep_M60_3"/>
</dbReference>
<dbReference type="SMART" id="SM01276">
    <property type="entry name" value="M60-like"/>
    <property type="match status" value="1"/>
</dbReference>
<dbReference type="PROSITE" id="PS51257">
    <property type="entry name" value="PROKAR_LIPOPROTEIN"/>
    <property type="match status" value="1"/>
</dbReference>
<feature type="domain" description="Peptidase M60" evidence="2">
    <location>
        <begin position="689"/>
        <end position="1050"/>
    </location>
</feature>
<keyword evidence="3" id="KW-0645">Protease</keyword>
<name>A0ABX7WT11_9GAMM</name>